<dbReference type="Pfam" id="PF01613">
    <property type="entry name" value="Flavin_Reduct"/>
    <property type="match status" value="1"/>
</dbReference>
<dbReference type="SMART" id="SM00903">
    <property type="entry name" value="Flavin_Reduct"/>
    <property type="match status" value="1"/>
</dbReference>
<keyword evidence="1" id="KW-0560">Oxidoreductase</keyword>
<dbReference type="InterPro" id="IPR012349">
    <property type="entry name" value="Split_barrel_FMN-bd"/>
</dbReference>
<dbReference type="PANTHER" id="PTHR30466">
    <property type="entry name" value="FLAVIN REDUCTASE"/>
    <property type="match status" value="1"/>
</dbReference>
<reference evidence="4" key="1">
    <citation type="journal article" date="2019" name="Int. J. Syst. Evol. Microbiol.">
        <title>The Global Catalogue of Microorganisms (GCM) 10K type strain sequencing project: providing services to taxonomists for standard genome sequencing and annotation.</title>
        <authorList>
            <consortium name="The Broad Institute Genomics Platform"/>
            <consortium name="The Broad Institute Genome Sequencing Center for Infectious Disease"/>
            <person name="Wu L."/>
            <person name="Ma J."/>
        </authorList>
    </citation>
    <scope>NUCLEOTIDE SEQUENCE [LARGE SCALE GENOMIC DNA]</scope>
    <source>
        <strain evidence="4">JCM 13006</strain>
    </source>
</reference>
<evidence type="ECO:0000313" key="3">
    <source>
        <dbReference type="EMBL" id="GAA4833073.1"/>
    </source>
</evidence>
<evidence type="ECO:0000259" key="2">
    <source>
        <dbReference type="SMART" id="SM00903"/>
    </source>
</evidence>
<dbReference type="RefSeq" id="WP_345695041.1">
    <property type="nucleotide sequence ID" value="NZ_BAABIS010000001.1"/>
</dbReference>
<accession>A0ABP9D8K8</accession>
<organism evidence="3 4">
    <name type="scientific">Kitasatospora terrestris</name>
    <dbReference type="NCBI Taxonomy" id="258051"/>
    <lineage>
        <taxon>Bacteria</taxon>
        <taxon>Bacillati</taxon>
        <taxon>Actinomycetota</taxon>
        <taxon>Actinomycetes</taxon>
        <taxon>Kitasatosporales</taxon>
        <taxon>Streptomycetaceae</taxon>
        <taxon>Kitasatospora</taxon>
    </lineage>
</organism>
<evidence type="ECO:0000313" key="4">
    <source>
        <dbReference type="Proteomes" id="UP001501752"/>
    </source>
</evidence>
<feature type="domain" description="Flavin reductase like" evidence="2">
    <location>
        <begin position="8"/>
        <end position="154"/>
    </location>
</feature>
<protein>
    <submittedName>
        <fullName evidence="3">Flavin reductase family protein</fullName>
    </submittedName>
</protein>
<dbReference type="InterPro" id="IPR050268">
    <property type="entry name" value="NADH-dep_flavin_reductase"/>
</dbReference>
<dbReference type="Gene3D" id="2.30.110.10">
    <property type="entry name" value="Electron Transport, Fmn-binding Protein, Chain A"/>
    <property type="match status" value="1"/>
</dbReference>
<proteinExistence type="predicted"/>
<gene>
    <name evidence="3" type="ORF">GCM10023235_04420</name>
</gene>
<dbReference type="PANTHER" id="PTHR30466:SF15">
    <property type="entry name" value="POSSIBLE OXIDOREDUCTASE"/>
    <property type="match status" value="1"/>
</dbReference>
<evidence type="ECO:0000256" key="1">
    <source>
        <dbReference type="ARBA" id="ARBA00023002"/>
    </source>
</evidence>
<keyword evidence="4" id="KW-1185">Reference proteome</keyword>
<dbReference type="InterPro" id="IPR002563">
    <property type="entry name" value="Flavin_Rdtase-like_dom"/>
</dbReference>
<name>A0ABP9D8K8_9ACTN</name>
<dbReference type="EMBL" id="BAABIS010000001">
    <property type="protein sequence ID" value="GAA4833073.1"/>
    <property type="molecule type" value="Genomic_DNA"/>
</dbReference>
<sequence length="159" mass="16932">MDGFERFLGLLDYPVYVVTAASDGERAGCLVGFAGQTSIDPARFMVWISKANHTHRVALRSPVLAVHLLPTDRRLAELFGALTGDEVDKFAAVRWEPGPHGVPLLDDVPARFTGRVLDRVDGGDHTGFLLSPLSAHVPDPAAASLTLKGASDIEAGHPA</sequence>
<dbReference type="SUPFAM" id="SSF50475">
    <property type="entry name" value="FMN-binding split barrel"/>
    <property type="match status" value="1"/>
</dbReference>
<comment type="caution">
    <text evidence="3">The sequence shown here is derived from an EMBL/GenBank/DDBJ whole genome shotgun (WGS) entry which is preliminary data.</text>
</comment>
<dbReference type="Proteomes" id="UP001501752">
    <property type="component" value="Unassembled WGS sequence"/>
</dbReference>